<sequence length="203" mass="23158">MSTPPAKRSKSSSNEMGVAIDSSRISDLRENSKHAKADSEKTLGEKPGVVYLGRIPHGFYEDEMRSYFSQFGTIDRLRLCRNKATGKSKHYAFIQFSSSNVAGIVAETMNNYLLYGHILKCKLLSEAECDEKMWIGANRRWKVPPLAKIRRIKHERKREPEVWDRLQRKENSRRLSKMRKWAVAGIGYSFGASDSPESITDAV</sequence>
<dbReference type="InterPro" id="IPR012677">
    <property type="entry name" value="Nucleotide-bd_a/b_plait_sf"/>
</dbReference>
<evidence type="ECO:0000256" key="5">
    <source>
        <dbReference type="SAM" id="MobiDB-lite"/>
    </source>
</evidence>
<evidence type="ECO:0000256" key="1">
    <source>
        <dbReference type="ARBA" id="ARBA00004604"/>
    </source>
</evidence>
<reference evidence="8" key="2">
    <citation type="submission" date="2013-04" db="EMBL/GenBank/DDBJ databases">
        <title>Genomic mechanisms accounting for the adaptation to parasitism in nematode-trapping fungi.</title>
        <authorList>
            <person name="Ahren D.G."/>
        </authorList>
    </citation>
    <scope>NUCLEOTIDE SEQUENCE [LARGE SCALE GENOMIC DNA]</scope>
    <source>
        <strain evidence="8">CBS 200.50</strain>
    </source>
</reference>
<evidence type="ECO:0000256" key="3">
    <source>
        <dbReference type="ARBA" id="ARBA00023242"/>
    </source>
</evidence>
<comment type="caution">
    <text evidence="7">The sequence shown here is derived from an EMBL/GenBank/DDBJ whole genome shotgun (WGS) entry which is preliminary data.</text>
</comment>
<dbReference type="Gene3D" id="3.30.70.330">
    <property type="match status" value="1"/>
</dbReference>
<evidence type="ECO:0000313" key="7">
    <source>
        <dbReference type="EMBL" id="EPS44912.1"/>
    </source>
</evidence>
<keyword evidence="2 4" id="KW-0694">RNA-binding</keyword>
<comment type="subcellular location">
    <subcellularLocation>
        <location evidence="1">Nucleus</location>
        <location evidence="1">Nucleolus</location>
    </subcellularLocation>
</comment>
<feature type="compositionally biased region" description="Basic and acidic residues" evidence="5">
    <location>
        <begin position="24"/>
        <end position="40"/>
    </location>
</feature>
<dbReference type="OMA" id="HFINWSE"/>
<dbReference type="Proteomes" id="UP000015100">
    <property type="component" value="Unassembled WGS sequence"/>
</dbReference>
<dbReference type="SUPFAM" id="SSF54928">
    <property type="entry name" value="RNA-binding domain, RBD"/>
    <property type="match status" value="1"/>
</dbReference>
<reference evidence="7 8" key="1">
    <citation type="journal article" date="2013" name="PLoS Genet.">
        <title>Genomic mechanisms accounting for the adaptation to parasitism in nematode-trapping fungi.</title>
        <authorList>
            <person name="Meerupati T."/>
            <person name="Andersson K.M."/>
            <person name="Friman E."/>
            <person name="Kumar D."/>
            <person name="Tunlid A."/>
            <person name="Ahren D."/>
        </authorList>
    </citation>
    <scope>NUCLEOTIDE SEQUENCE [LARGE SCALE GENOMIC DNA]</scope>
    <source>
        <strain evidence="7 8">CBS 200.50</strain>
    </source>
</reference>
<dbReference type="HOGENOM" id="CLU_025741_3_1_1"/>
<dbReference type="PANTHER" id="PTHR46754">
    <property type="entry name" value="MKI67 FHA DOMAIN-INTERACTING NUCLEOLAR PHOSPHOPROTEIN"/>
    <property type="match status" value="1"/>
</dbReference>
<proteinExistence type="predicted"/>
<dbReference type="PROSITE" id="PS50102">
    <property type="entry name" value="RRM"/>
    <property type="match status" value="1"/>
</dbReference>
<accession>S8CB63</accession>
<gene>
    <name evidence="7" type="ORF">H072_1092</name>
</gene>
<organism evidence="7 8">
    <name type="scientific">Dactylellina haptotyla (strain CBS 200.50)</name>
    <name type="common">Nematode-trapping fungus</name>
    <name type="synonym">Monacrosporium haptotylum</name>
    <dbReference type="NCBI Taxonomy" id="1284197"/>
    <lineage>
        <taxon>Eukaryota</taxon>
        <taxon>Fungi</taxon>
        <taxon>Dikarya</taxon>
        <taxon>Ascomycota</taxon>
        <taxon>Pezizomycotina</taxon>
        <taxon>Orbiliomycetes</taxon>
        <taxon>Orbiliales</taxon>
        <taxon>Orbiliaceae</taxon>
        <taxon>Dactylellina</taxon>
    </lineage>
</organism>
<dbReference type="GO" id="GO:0005730">
    <property type="term" value="C:nucleolus"/>
    <property type="evidence" value="ECO:0007669"/>
    <property type="project" value="UniProtKB-SubCell"/>
</dbReference>
<dbReference type="GO" id="GO:0003723">
    <property type="term" value="F:RNA binding"/>
    <property type="evidence" value="ECO:0007669"/>
    <property type="project" value="UniProtKB-UniRule"/>
</dbReference>
<evidence type="ECO:0000256" key="2">
    <source>
        <dbReference type="ARBA" id="ARBA00022884"/>
    </source>
</evidence>
<protein>
    <recommendedName>
        <fullName evidence="6">RRM domain-containing protein</fullName>
    </recommendedName>
</protein>
<dbReference type="InterPro" id="IPR000504">
    <property type="entry name" value="RRM_dom"/>
</dbReference>
<name>S8CB63_DACHA</name>
<dbReference type="SMART" id="SM00360">
    <property type="entry name" value="RRM"/>
    <property type="match status" value="1"/>
</dbReference>
<keyword evidence="3" id="KW-0539">Nucleus</keyword>
<dbReference type="OrthoDB" id="21467at2759"/>
<dbReference type="EMBL" id="AQGS01000026">
    <property type="protein sequence ID" value="EPS44912.1"/>
    <property type="molecule type" value="Genomic_DNA"/>
</dbReference>
<dbReference type="eggNOG" id="KOG4208">
    <property type="taxonomic scope" value="Eukaryota"/>
</dbReference>
<dbReference type="CDD" id="cd12307">
    <property type="entry name" value="RRM_NIFK_like"/>
    <property type="match status" value="1"/>
</dbReference>
<keyword evidence="8" id="KW-1185">Reference proteome</keyword>
<evidence type="ECO:0000313" key="8">
    <source>
        <dbReference type="Proteomes" id="UP000015100"/>
    </source>
</evidence>
<evidence type="ECO:0000256" key="4">
    <source>
        <dbReference type="PROSITE-ProRule" id="PRU00176"/>
    </source>
</evidence>
<dbReference type="InterPro" id="IPR035979">
    <property type="entry name" value="RBD_domain_sf"/>
</dbReference>
<feature type="region of interest" description="Disordered" evidence="5">
    <location>
        <begin position="1"/>
        <end position="40"/>
    </location>
</feature>
<feature type="domain" description="RRM" evidence="6">
    <location>
        <begin position="48"/>
        <end position="126"/>
    </location>
</feature>
<dbReference type="STRING" id="1284197.S8CB63"/>
<dbReference type="AlphaFoldDB" id="S8CB63"/>
<dbReference type="Pfam" id="PF00076">
    <property type="entry name" value="RRM_1"/>
    <property type="match status" value="1"/>
</dbReference>
<evidence type="ECO:0000259" key="6">
    <source>
        <dbReference type="PROSITE" id="PS50102"/>
    </source>
</evidence>